<evidence type="ECO:0000313" key="3">
    <source>
        <dbReference type="Proteomes" id="UP000516028"/>
    </source>
</evidence>
<gene>
    <name evidence="2" type="ORF">H9K75_21055</name>
</gene>
<dbReference type="AlphaFoldDB" id="A0A7H0GJE6"/>
<proteinExistence type="predicted"/>
<evidence type="ECO:0000256" key="1">
    <source>
        <dbReference type="SAM" id="MobiDB-lite"/>
    </source>
</evidence>
<keyword evidence="3" id="KW-1185">Reference proteome</keyword>
<protein>
    <submittedName>
        <fullName evidence="2">Uncharacterized protein</fullName>
    </submittedName>
</protein>
<feature type="compositionally biased region" description="Polar residues" evidence="1">
    <location>
        <begin position="1"/>
        <end position="24"/>
    </location>
</feature>
<dbReference type="Proteomes" id="UP000516028">
    <property type="component" value="Chromosome"/>
</dbReference>
<organism evidence="2 3">
    <name type="scientific">Diaphorobacter aerolatus</name>
    <dbReference type="NCBI Taxonomy" id="1288495"/>
    <lineage>
        <taxon>Bacteria</taxon>
        <taxon>Pseudomonadati</taxon>
        <taxon>Pseudomonadota</taxon>
        <taxon>Betaproteobacteria</taxon>
        <taxon>Burkholderiales</taxon>
        <taxon>Comamonadaceae</taxon>
        <taxon>Diaphorobacter</taxon>
    </lineage>
</organism>
<reference evidence="2 3" key="1">
    <citation type="submission" date="2020-08" db="EMBL/GenBank/DDBJ databases">
        <title>Genome sequence of Diaphorobacter aerolatus KACC 16536T.</title>
        <authorList>
            <person name="Hyun D.-W."/>
            <person name="Bae J.-W."/>
        </authorList>
    </citation>
    <scope>NUCLEOTIDE SEQUENCE [LARGE SCALE GENOMIC DNA]</scope>
    <source>
        <strain evidence="2 3">KACC 16536</strain>
    </source>
</reference>
<sequence length="250" mass="27690">MASKQVTPATQANKQADLTETTTAPKEDKKPFNLKRYLELQDGVYLSDAEEAEYQKLRAEKRILEAKTRENIEKVVSLIVEHKLNLAELYEKATEVDSHLKIKPEDIFSETQIKNALERLSGTKPEGGTTVNAATTPKPAKEKGDALVIFSYKGDPKKRAAEFKKGMVKPTTVSQSVTKLGELPGDLRTNLLANKNTKAGEAEKVNEYLASEEGKKFVDTVVEYIKSKGAKWTKYAVEKTTTPDAETPTA</sequence>
<dbReference type="EMBL" id="CP060783">
    <property type="protein sequence ID" value="QNP48412.1"/>
    <property type="molecule type" value="Genomic_DNA"/>
</dbReference>
<name>A0A7H0GJE6_9BURK</name>
<dbReference type="RefSeq" id="WP_187724010.1">
    <property type="nucleotide sequence ID" value="NZ_CP060783.1"/>
</dbReference>
<dbReference type="KEGG" id="daer:H9K75_21055"/>
<accession>A0A7H0GJE6</accession>
<evidence type="ECO:0000313" key="2">
    <source>
        <dbReference type="EMBL" id="QNP48412.1"/>
    </source>
</evidence>
<feature type="region of interest" description="Disordered" evidence="1">
    <location>
        <begin position="1"/>
        <end position="31"/>
    </location>
</feature>